<reference evidence="1 2" key="1">
    <citation type="journal article" date="2015" name="Nat. Commun.">
        <title>Lucilia cuprina genome unlocks parasitic fly biology to underpin future interventions.</title>
        <authorList>
            <person name="Anstead C.A."/>
            <person name="Korhonen P.K."/>
            <person name="Young N.D."/>
            <person name="Hall R.S."/>
            <person name="Jex A.R."/>
            <person name="Murali S.C."/>
            <person name="Hughes D.S."/>
            <person name="Lee S.F."/>
            <person name="Perry T."/>
            <person name="Stroehlein A.J."/>
            <person name="Ansell B.R."/>
            <person name="Breugelmans B."/>
            <person name="Hofmann A."/>
            <person name="Qu J."/>
            <person name="Dugan S."/>
            <person name="Lee S.L."/>
            <person name="Chao H."/>
            <person name="Dinh H."/>
            <person name="Han Y."/>
            <person name="Doddapaneni H.V."/>
            <person name="Worley K.C."/>
            <person name="Muzny D.M."/>
            <person name="Ioannidis P."/>
            <person name="Waterhouse R.M."/>
            <person name="Zdobnov E.M."/>
            <person name="James P.J."/>
            <person name="Bagnall N.H."/>
            <person name="Kotze A.C."/>
            <person name="Gibbs R.A."/>
            <person name="Richards S."/>
            <person name="Batterham P."/>
            <person name="Gasser R.B."/>
        </authorList>
    </citation>
    <scope>NUCLEOTIDE SEQUENCE [LARGE SCALE GENOMIC DNA]</scope>
    <source>
        <strain evidence="1 2">LS</strain>
        <tissue evidence="1">Full body</tissue>
    </source>
</reference>
<dbReference type="AlphaFoldDB" id="A0A0L0CJD4"/>
<comment type="caution">
    <text evidence="1">The sequence shown here is derived from an EMBL/GenBank/DDBJ whole genome shotgun (WGS) entry which is preliminary data.</text>
</comment>
<accession>A0A0L0CJD4</accession>
<sequence length="162" mass="17210">MQFHGFTLSNVSELIKLANSPSFSSILLPYLRNSLAFSSLYIELASCAFIGTSRANISSPAISGSVAENPMPFTRLAPCTALMVANSAFLRFASTTSAVNMRDSLISFISGRPLDSLRASSTQAAHWKWVQANFMPSISVRLTAAPACVCAAATLYNTAACS</sequence>
<name>A0A0L0CJD4_LUCCU</name>
<protein>
    <submittedName>
        <fullName evidence="1">Uncharacterized protein</fullName>
    </submittedName>
</protein>
<keyword evidence="2" id="KW-1185">Reference proteome</keyword>
<dbReference type="EMBL" id="JRES01000314">
    <property type="protein sequence ID" value="KNC32360.1"/>
    <property type="molecule type" value="Genomic_DNA"/>
</dbReference>
<gene>
    <name evidence="1" type="ORF">FF38_03258</name>
</gene>
<proteinExistence type="predicted"/>
<organism evidence="1 2">
    <name type="scientific">Lucilia cuprina</name>
    <name type="common">Green bottle fly</name>
    <name type="synonym">Australian sheep blowfly</name>
    <dbReference type="NCBI Taxonomy" id="7375"/>
    <lineage>
        <taxon>Eukaryota</taxon>
        <taxon>Metazoa</taxon>
        <taxon>Ecdysozoa</taxon>
        <taxon>Arthropoda</taxon>
        <taxon>Hexapoda</taxon>
        <taxon>Insecta</taxon>
        <taxon>Pterygota</taxon>
        <taxon>Neoptera</taxon>
        <taxon>Endopterygota</taxon>
        <taxon>Diptera</taxon>
        <taxon>Brachycera</taxon>
        <taxon>Muscomorpha</taxon>
        <taxon>Oestroidea</taxon>
        <taxon>Calliphoridae</taxon>
        <taxon>Luciliinae</taxon>
        <taxon>Lucilia</taxon>
    </lineage>
</organism>
<evidence type="ECO:0000313" key="1">
    <source>
        <dbReference type="EMBL" id="KNC32360.1"/>
    </source>
</evidence>
<dbReference type="Proteomes" id="UP000037069">
    <property type="component" value="Unassembled WGS sequence"/>
</dbReference>
<evidence type="ECO:0000313" key="2">
    <source>
        <dbReference type="Proteomes" id="UP000037069"/>
    </source>
</evidence>